<reference evidence="5" key="1">
    <citation type="journal article" date="2020" name="Nat. Genet.">
        <title>Genomic diversifications of five Gossypium allopolyploid species and their impact on cotton improvement.</title>
        <authorList>
            <person name="Chen Z.J."/>
            <person name="Sreedasyam A."/>
            <person name="Ando A."/>
            <person name="Song Q."/>
            <person name="De Santiago L.M."/>
            <person name="Hulse-Kemp A.M."/>
            <person name="Ding M."/>
            <person name="Ye W."/>
            <person name="Kirkbride R.C."/>
            <person name="Jenkins J."/>
            <person name="Plott C."/>
            <person name="Lovell J."/>
            <person name="Lin Y.M."/>
            <person name="Vaughn R."/>
            <person name="Liu B."/>
            <person name="Simpson S."/>
            <person name="Scheffler B.E."/>
            <person name="Wen L."/>
            <person name="Saski C.A."/>
            <person name="Grover C.E."/>
            <person name="Hu G."/>
            <person name="Conover J.L."/>
            <person name="Carlson J.W."/>
            <person name="Shu S."/>
            <person name="Boston L.B."/>
            <person name="Williams M."/>
            <person name="Peterson D.G."/>
            <person name="McGee K."/>
            <person name="Jones D.C."/>
            <person name="Wendel J.F."/>
            <person name="Stelly D.M."/>
            <person name="Grimwood J."/>
            <person name="Schmutz J."/>
        </authorList>
    </citation>
    <scope>NUCLEOTIDE SEQUENCE [LARGE SCALE GENOMIC DNA]</scope>
    <source>
        <strain evidence="5">cv. TM-1</strain>
    </source>
</reference>
<evidence type="ECO:0000313" key="6">
    <source>
        <dbReference type="RefSeq" id="XP_016713049.1"/>
    </source>
</evidence>
<proteinExistence type="inferred from homology"/>
<evidence type="ECO:0000313" key="5">
    <source>
        <dbReference type="Proteomes" id="UP000818029"/>
    </source>
</evidence>
<comment type="similarity">
    <text evidence="1 3">Belongs to the sulfotransferase 1 family.</text>
</comment>
<gene>
    <name evidence="6" type="primary">LOC107926666</name>
</gene>
<feature type="domain" description="Sulfotransferase" evidence="4">
    <location>
        <begin position="79"/>
        <end position="337"/>
    </location>
</feature>
<dbReference type="PaxDb" id="3635-A0A1U8LIN0"/>
<dbReference type="Proteomes" id="UP000818029">
    <property type="component" value="Chromosome A07"/>
</dbReference>
<name>A0A1U8LIN0_GOSHI</name>
<dbReference type="PANTHER" id="PTHR11783">
    <property type="entry name" value="SULFOTRANSFERASE SULT"/>
    <property type="match status" value="1"/>
</dbReference>
<dbReference type="EC" id="2.8.2.-" evidence="3"/>
<evidence type="ECO:0000256" key="2">
    <source>
        <dbReference type="ARBA" id="ARBA00022679"/>
    </source>
</evidence>
<dbReference type="OrthoDB" id="205623at2759"/>
<dbReference type="SUPFAM" id="SSF52540">
    <property type="entry name" value="P-loop containing nucleoside triphosphate hydrolases"/>
    <property type="match status" value="1"/>
</dbReference>
<reference evidence="6" key="2">
    <citation type="submission" date="2025-08" db="UniProtKB">
        <authorList>
            <consortium name="RefSeq"/>
        </authorList>
    </citation>
    <scope>IDENTIFICATION</scope>
</reference>
<dbReference type="SMR" id="A0A1U8LIN0"/>
<keyword evidence="5" id="KW-1185">Reference proteome</keyword>
<organism evidence="5 6">
    <name type="scientific">Gossypium hirsutum</name>
    <name type="common">Upland cotton</name>
    <name type="synonym">Gossypium mexicanum</name>
    <dbReference type="NCBI Taxonomy" id="3635"/>
    <lineage>
        <taxon>Eukaryota</taxon>
        <taxon>Viridiplantae</taxon>
        <taxon>Streptophyta</taxon>
        <taxon>Embryophyta</taxon>
        <taxon>Tracheophyta</taxon>
        <taxon>Spermatophyta</taxon>
        <taxon>Magnoliopsida</taxon>
        <taxon>eudicotyledons</taxon>
        <taxon>Gunneridae</taxon>
        <taxon>Pentapetalae</taxon>
        <taxon>rosids</taxon>
        <taxon>malvids</taxon>
        <taxon>Malvales</taxon>
        <taxon>Malvaceae</taxon>
        <taxon>Malvoideae</taxon>
        <taxon>Gossypium</taxon>
    </lineage>
</organism>
<dbReference type="AlphaFoldDB" id="A0A1U8LIN0"/>
<dbReference type="InterPro" id="IPR000863">
    <property type="entry name" value="Sulfotransferase_dom"/>
</dbReference>
<evidence type="ECO:0000259" key="4">
    <source>
        <dbReference type="Pfam" id="PF00685"/>
    </source>
</evidence>
<dbReference type="STRING" id="3635.A0A1U8LIN0"/>
<evidence type="ECO:0000256" key="3">
    <source>
        <dbReference type="RuleBase" id="RU361155"/>
    </source>
</evidence>
<dbReference type="Pfam" id="PF00685">
    <property type="entry name" value="Sulfotransfer_1"/>
    <property type="match status" value="1"/>
</dbReference>
<keyword evidence="2 3" id="KW-0808">Transferase</keyword>
<sequence length="348" mass="40389">MATFQPSLECDNISNIHSEQTDSDLIQKADERYRETLPNLPKGKGWMTQHLVQYQGFWVNPDAALKNLMWIQDHFKPRPTDIFLASFPKSGTTWLKALIFAIVNRTRYGFADHPLLTTGPHDCFPFLYAHLYEKDRSRFDLDGFPSPRLLSSHIPYASLPNSMTDNQSYRFIYICRDPKDVLVSTWLFMNKLRPKELAPLSLEEAFELFCQGISPYGPFWDHVLGYWRASLETPEKILFLKYEELKKEPFVIVKSLGEFLGYPFSLEEESKGVVEEIVKLCSFENLSNLEVNRTSVQKFSKGATVDNRHFFREGKVGDWRNYLTAEMVERLDEITYHNLLASGLLFPS</sequence>
<dbReference type="GO" id="GO:0008146">
    <property type="term" value="F:sulfotransferase activity"/>
    <property type="evidence" value="ECO:0000318"/>
    <property type="project" value="GO_Central"/>
</dbReference>
<accession>A0A1U8LIN0</accession>
<evidence type="ECO:0000256" key="1">
    <source>
        <dbReference type="ARBA" id="ARBA00005771"/>
    </source>
</evidence>
<dbReference type="GeneID" id="107926666"/>
<dbReference type="GO" id="GO:0005737">
    <property type="term" value="C:cytoplasm"/>
    <property type="evidence" value="ECO:0000318"/>
    <property type="project" value="GO_Central"/>
</dbReference>
<dbReference type="RefSeq" id="XP_016713049.1">
    <property type="nucleotide sequence ID" value="XM_016857560.2"/>
</dbReference>
<protein>
    <recommendedName>
        <fullName evidence="3">Sulfotransferase</fullName>
        <ecNumber evidence="3">2.8.2.-</ecNumber>
    </recommendedName>
</protein>
<dbReference type="KEGG" id="ghi:107926666"/>
<dbReference type="GO" id="GO:0051923">
    <property type="term" value="P:sulfation"/>
    <property type="evidence" value="ECO:0000318"/>
    <property type="project" value="GO_Central"/>
</dbReference>
<dbReference type="InterPro" id="IPR027417">
    <property type="entry name" value="P-loop_NTPase"/>
</dbReference>
<dbReference type="Gene3D" id="3.40.50.300">
    <property type="entry name" value="P-loop containing nucleotide triphosphate hydrolases"/>
    <property type="match status" value="1"/>
</dbReference>